<reference evidence="1" key="1">
    <citation type="journal article" date="2015" name="Nature">
        <title>Complex archaea that bridge the gap between prokaryotes and eukaryotes.</title>
        <authorList>
            <person name="Spang A."/>
            <person name="Saw J.H."/>
            <person name="Jorgensen S.L."/>
            <person name="Zaremba-Niedzwiedzka K."/>
            <person name="Martijn J."/>
            <person name="Lind A.E."/>
            <person name="van Eijk R."/>
            <person name="Schleper C."/>
            <person name="Guy L."/>
            <person name="Ettema T.J."/>
        </authorList>
    </citation>
    <scope>NUCLEOTIDE SEQUENCE</scope>
</reference>
<evidence type="ECO:0000313" key="1">
    <source>
        <dbReference type="EMBL" id="KKL55017.1"/>
    </source>
</evidence>
<accession>A0A0F9FV39</accession>
<protein>
    <submittedName>
        <fullName evidence="1">Uncharacterized protein</fullName>
    </submittedName>
</protein>
<sequence length="337" mass="38931">MNEEELKKIIEQLEKDTEGMTDEEKETAYRMKLMDEKDCRSRKISIFHKEHPKWNQDKVIAAAIGYCKTHKLKDADFIKLIKQQSIVGEEQGSETFRRVSGISMRRFATLIKLIKGKKALKIGHAGILPFKVELPMKNLNRLQTKLEKLVTEETKLLTSEQQEQRAQYAKYMKKSDSDNLIVELHDNIVTIIDNNTPSDAEDEIMNYLTPIEMRDNIWVDSAIEFGKINTGMNNIIKAPVILAKEGIQEYRFQNDDGSIRKELHLKSYPELRKAIRGLDTLHMIVEHKESWNYGDSVGCVRQIVADPKIRAIRGMAYFKKDSLPKYLLDTLMAGLPF</sequence>
<comment type="caution">
    <text evidence="1">The sequence shown here is derived from an EMBL/GenBank/DDBJ whole genome shotgun (WGS) entry which is preliminary data.</text>
</comment>
<dbReference type="EMBL" id="LAZR01030990">
    <property type="protein sequence ID" value="KKL55017.1"/>
    <property type="molecule type" value="Genomic_DNA"/>
</dbReference>
<proteinExistence type="predicted"/>
<organism evidence="1">
    <name type="scientific">marine sediment metagenome</name>
    <dbReference type="NCBI Taxonomy" id="412755"/>
    <lineage>
        <taxon>unclassified sequences</taxon>
        <taxon>metagenomes</taxon>
        <taxon>ecological metagenomes</taxon>
    </lineage>
</organism>
<dbReference type="AlphaFoldDB" id="A0A0F9FV39"/>
<gene>
    <name evidence="1" type="ORF">LCGC14_2259610</name>
</gene>
<name>A0A0F9FV39_9ZZZZ</name>
<feature type="non-terminal residue" evidence="1">
    <location>
        <position position="337"/>
    </location>
</feature>